<protein>
    <submittedName>
        <fullName evidence="2">F-box/kelch-repeat protein At3g23880-like</fullName>
    </submittedName>
</protein>
<gene>
    <name evidence="2" type="primary">LOC142179920</name>
</gene>
<evidence type="ECO:0000313" key="1">
    <source>
        <dbReference type="Proteomes" id="UP000790787"/>
    </source>
</evidence>
<sequence>MTTWSLNSLPREIIVDILSRLPVESLMRFKCVSGFWNTLISSCYFRTKHLNIASRNQNLQKLLISQISYKDGEANTSISFSSLSLNIQVVRKLDCPLNYEPKYGRIYCCCDGLFLVGLQNTPKRDPSILLLWNPSTRETIVLPHSDYSTVDRNRYTFGLGFDSSSNDYKVLKVNNEDDTLNEILSVKSGSWRKLANKSCRNNVSCLFMHMDLAFVHGAFHWLGRIQLPEFIVISFNISNETYRDEPLPEPVCLTMTVRESVVSVLKGMLCVYSTYHDGSTFNLWVMKLYGVKESWSKMLTIPAIGVPLTIPKYIFADGEVLLCCEYSERTVFRTSKGPFIEWPDLVRDDINEDSILDVYVYTQSLMSPKAITNKLR</sequence>
<accession>A0AC58UBR0</accession>
<reference evidence="2" key="2">
    <citation type="submission" date="2025-08" db="UniProtKB">
        <authorList>
            <consortium name="RefSeq"/>
        </authorList>
    </citation>
    <scope>IDENTIFICATION</scope>
    <source>
        <tissue evidence="2">Leaf</tissue>
    </source>
</reference>
<dbReference type="Proteomes" id="UP000790787">
    <property type="component" value="Chromosome 4"/>
</dbReference>
<keyword evidence="1" id="KW-1185">Reference proteome</keyword>
<proteinExistence type="predicted"/>
<dbReference type="RefSeq" id="XP_075106914.1">
    <property type="nucleotide sequence ID" value="XM_075250813.1"/>
</dbReference>
<name>A0AC58UBR0_TOBAC</name>
<evidence type="ECO:0000313" key="2">
    <source>
        <dbReference type="RefSeq" id="XP_075106914.1"/>
    </source>
</evidence>
<organism evidence="1 2">
    <name type="scientific">Nicotiana tabacum</name>
    <name type="common">Common tobacco</name>
    <dbReference type="NCBI Taxonomy" id="4097"/>
    <lineage>
        <taxon>Eukaryota</taxon>
        <taxon>Viridiplantae</taxon>
        <taxon>Streptophyta</taxon>
        <taxon>Embryophyta</taxon>
        <taxon>Tracheophyta</taxon>
        <taxon>Spermatophyta</taxon>
        <taxon>Magnoliopsida</taxon>
        <taxon>eudicotyledons</taxon>
        <taxon>Gunneridae</taxon>
        <taxon>Pentapetalae</taxon>
        <taxon>asterids</taxon>
        <taxon>lamiids</taxon>
        <taxon>Solanales</taxon>
        <taxon>Solanaceae</taxon>
        <taxon>Nicotianoideae</taxon>
        <taxon>Nicotianeae</taxon>
        <taxon>Nicotiana</taxon>
    </lineage>
</organism>
<reference evidence="1" key="1">
    <citation type="journal article" date="2014" name="Nat. Commun.">
        <title>The tobacco genome sequence and its comparison with those of tomato and potato.</title>
        <authorList>
            <person name="Sierro N."/>
            <person name="Battey J.N."/>
            <person name="Ouadi S."/>
            <person name="Bakaher N."/>
            <person name="Bovet L."/>
            <person name="Willig A."/>
            <person name="Goepfert S."/>
            <person name="Peitsch M.C."/>
            <person name="Ivanov N.V."/>
        </authorList>
    </citation>
    <scope>NUCLEOTIDE SEQUENCE [LARGE SCALE GENOMIC DNA]</scope>
</reference>